<gene>
    <name evidence="2" type="ORF">FOMPIDRAFT_1022380</name>
</gene>
<feature type="compositionally biased region" description="Polar residues" evidence="1">
    <location>
        <begin position="10"/>
        <end position="28"/>
    </location>
</feature>
<feature type="compositionally biased region" description="Polar residues" evidence="1">
    <location>
        <begin position="76"/>
        <end position="94"/>
    </location>
</feature>
<keyword evidence="3" id="KW-1185">Reference proteome</keyword>
<organism evidence="2 3">
    <name type="scientific">Fomitopsis schrenkii</name>
    <name type="common">Brown rot fungus</name>
    <dbReference type="NCBI Taxonomy" id="2126942"/>
    <lineage>
        <taxon>Eukaryota</taxon>
        <taxon>Fungi</taxon>
        <taxon>Dikarya</taxon>
        <taxon>Basidiomycota</taxon>
        <taxon>Agaricomycotina</taxon>
        <taxon>Agaricomycetes</taxon>
        <taxon>Polyporales</taxon>
        <taxon>Fomitopsis</taxon>
    </lineage>
</organism>
<dbReference type="EMBL" id="KE504130">
    <property type="protein sequence ID" value="EPT03383.1"/>
    <property type="molecule type" value="Genomic_DNA"/>
</dbReference>
<evidence type="ECO:0000256" key="1">
    <source>
        <dbReference type="SAM" id="MobiDB-lite"/>
    </source>
</evidence>
<feature type="region of interest" description="Disordered" evidence="1">
    <location>
        <begin position="1"/>
        <end position="103"/>
    </location>
</feature>
<dbReference type="AlphaFoldDB" id="S8EGG0"/>
<accession>S8EGG0</accession>
<evidence type="ECO:0000313" key="2">
    <source>
        <dbReference type="EMBL" id="EPT03383.1"/>
    </source>
</evidence>
<sequence length="103" mass="10217">MPWQYEFSADAQSGQSTPGATPPISSTIHGRDAPPNGSPKADAEGSSGRSGAPQCPSIKADPGGVSDGPPIRSAVPSKNESSVMSGLSAQQQGPSIVVANGES</sequence>
<dbReference type="Proteomes" id="UP000015241">
    <property type="component" value="Unassembled WGS sequence"/>
</dbReference>
<proteinExistence type="predicted"/>
<dbReference type="HOGENOM" id="CLU_2263800_0_0_1"/>
<protein>
    <submittedName>
        <fullName evidence="2">Uncharacterized protein</fullName>
    </submittedName>
</protein>
<dbReference type="InParanoid" id="S8EGG0"/>
<reference evidence="2 3" key="1">
    <citation type="journal article" date="2012" name="Science">
        <title>The Paleozoic origin of enzymatic lignin decomposition reconstructed from 31 fungal genomes.</title>
        <authorList>
            <person name="Floudas D."/>
            <person name="Binder M."/>
            <person name="Riley R."/>
            <person name="Barry K."/>
            <person name="Blanchette R.A."/>
            <person name="Henrissat B."/>
            <person name="Martinez A.T."/>
            <person name="Otillar R."/>
            <person name="Spatafora J.W."/>
            <person name="Yadav J.S."/>
            <person name="Aerts A."/>
            <person name="Benoit I."/>
            <person name="Boyd A."/>
            <person name="Carlson A."/>
            <person name="Copeland A."/>
            <person name="Coutinho P.M."/>
            <person name="de Vries R.P."/>
            <person name="Ferreira P."/>
            <person name="Findley K."/>
            <person name="Foster B."/>
            <person name="Gaskell J."/>
            <person name="Glotzer D."/>
            <person name="Gorecki P."/>
            <person name="Heitman J."/>
            <person name="Hesse C."/>
            <person name="Hori C."/>
            <person name="Igarashi K."/>
            <person name="Jurgens J.A."/>
            <person name="Kallen N."/>
            <person name="Kersten P."/>
            <person name="Kohler A."/>
            <person name="Kuees U."/>
            <person name="Kumar T.K.A."/>
            <person name="Kuo A."/>
            <person name="LaButti K."/>
            <person name="Larrondo L.F."/>
            <person name="Lindquist E."/>
            <person name="Ling A."/>
            <person name="Lombard V."/>
            <person name="Lucas S."/>
            <person name="Lundell T."/>
            <person name="Martin R."/>
            <person name="McLaughlin D.J."/>
            <person name="Morgenstern I."/>
            <person name="Morin E."/>
            <person name="Murat C."/>
            <person name="Nagy L.G."/>
            <person name="Nolan M."/>
            <person name="Ohm R.A."/>
            <person name="Patyshakuliyeva A."/>
            <person name="Rokas A."/>
            <person name="Ruiz-Duenas F.J."/>
            <person name="Sabat G."/>
            <person name="Salamov A."/>
            <person name="Samejima M."/>
            <person name="Schmutz J."/>
            <person name="Slot J.C."/>
            <person name="St John F."/>
            <person name="Stenlid J."/>
            <person name="Sun H."/>
            <person name="Sun S."/>
            <person name="Syed K."/>
            <person name="Tsang A."/>
            <person name="Wiebenga A."/>
            <person name="Young D."/>
            <person name="Pisabarro A."/>
            <person name="Eastwood D.C."/>
            <person name="Martin F."/>
            <person name="Cullen D."/>
            <person name="Grigoriev I.V."/>
            <person name="Hibbett D.S."/>
        </authorList>
    </citation>
    <scope>NUCLEOTIDE SEQUENCE</scope>
    <source>
        <strain evidence="3">FP-58527</strain>
    </source>
</reference>
<evidence type="ECO:0000313" key="3">
    <source>
        <dbReference type="Proteomes" id="UP000015241"/>
    </source>
</evidence>
<name>S8EGG0_FOMSC</name>